<dbReference type="AlphaFoldDB" id="A0A6A6W214"/>
<proteinExistence type="inferred from homology"/>
<evidence type="ECO:0000256" key="1">
    <source>
        <dbReference type="ARBA" id="ARBA00004123"/>
    </source>
</evidence>
<dbReference type="PANTHER" id="PTHR12363:SF33">
    <property type="entry name" value="IMPORTIN-13"/>
    <property type="match status" value="1"/>
</dbReference>
<comment type="subcellular location">
    <subcellularLocation>
        <location evidence="1">Nucleus</location>
    </subcellularLocation>
</comment>
<evidence type="ECO:0000256" key="3">
    <source>
        <dbReference type="ARBA" id="ARBA00022448"/>
    </source>
</evidence>
<evidence type="ECO:0000256" key="2">
    <source>
        <dbReference type="ARBA" id="ARBA00007991"/>
    </source>
</evidence>
<keyword evidence="4" id="KW-0653">Protein transport</keyword>
<gene>
    <name evidence="6" type="ORF">EJ05DRAFT_539948</name>
</gene>
<evidence type="ECO:0000256" key="5">
    <source>
        <dbReference type="ARBA" id="ARBA00023242"/>
    </source>
</evidence>
<dbReference type="GO" id="GO:0005737">
    <property type="term" value="C:cytoplasm"/>
    <property type="evidence" value="ECO:0007669"/>
    <property type="project" value="TreeGrafter"/>
</dbReference>
<dbReference type="GO" id="GO:0005634">
    <property type="term" value="C:nucleus"/>
    <property type="evidence" value="ECO:0007669"/>
    <property type="project" value="UniProtKB-SubCell"/>
</dbReference>
<dbReference type="Pfam" id="PF24140">
    <property type="entry name" value="TPR_TNPO3_IPO13_3rd"/>
    <property type="match status" value="1"/>
</dbReference>
<name>A0A6A6W214_9PEZI</name>
<dbReference type="PANTHER" id="PTHR12363">
    <property type="entry name" value="TRANSPORTIN 3 AND IMPORTIN 13"/>
    <property type="match status" value="1"/>
</dbReference>
<evidence type="ECO:0000313" key="6">
    <source>
        <dbReference type="EMBL" id="KAF2756159.1"/>
    </source>
</evidence>
<accession>A0A6A6W214</accession>
<dbReference type="GO" id="GO:0006606">
    <property type="term" value="P:protein import into nucleus"/>
    <property type="evidence" value="ECO:0007669"/>
    <property type="project" value="TreeGrafter"/>
</dbReference>
<keyword evidence="3" id="KW-0813">Transport</keyword>
<evidence type="ECO:0000313" key="7">
    <source>
        <dbReference type="Proteomes" id="UP000799437"/>
    </source>
</evidence>
<dbReference type="GeneID" id="54490618"/>
<dbReference type="InterPro" id="IPR051345">
    <property type="entry name" value="Importin_beta-like_NTR"/>
</dbReference>
<dbReference type="InterPro" id="IPR057942">
    <property type="entry name" value="TPR_TNPO3_IPO13_3rd"/>
</dbReference>
<sequence length="1018" mass="113512">MAQSANTTPQSFEDIETLVKQLYQPGSAKQVSRIQAKLHQWQRSDAGWDVAERLLSNDDANVRFFGALTLTIKLNVDWRKIGSDQEPSGETLLSGLVTCLIQFVNPINRHEPPFVIKKLCSTLVTFFCKPILNWSLCIRQLACSLYEGRYVEESMVSGLGNFMEIISHLTALQLQCVLWFATDLADEIGKLDGIESRKIHNHMRDNAEDVSWLIQCGLRFGTPMESTADMSTTGQLSDAAYRVVQTSLSSFVSWSYYCQREWMFDPELVQTIVDVIPLALTAIYVGVDDAENIFVDWLDSSGPILRSRSAQNVKEHFYVLFTSSWCEKNVASMREGDPSSVVFSRLLIAFAEIEIDRLTQETDTRLSRSLLDLLHMLLQCPGTPGDDDEYAPLGLEFWGQYIESVNEQMYQSDSGAPPWLQSAMREARQALHELFVKLNFPPSRITSTWSSDTRQSFSSFRTDFQDILQSAYTFLGSELTDSLTQTANHQLATKDWMSVEASLFCLNALADSISETLVTGSPEDENLLSLFKSSLFSELSADASIPGRVRRTAVELLGQYSPIFERRVELLPSALNFLFSSLTVANLAIETARSISKLCSSCRSHLTAELPAFVQHYASFCSSSTADVLTREKVMEGIASVVQALSNVQDQVDWVSRLLNFIEDDIRGMLEHVAANRIEEGQVKAYTAMACLASLGKGMQAPDDAHIGAVIDQHLNLVWHPVHERILSCINTTTQVLENDPEVIEQACQVLRAGYKEKLPGPFVLPADATTKFIERTTLQTPRLPIIMSTASIFVKSHVDHANPQFKDAALRMLTHIVKLMWQLDQPSEDPEVAQTCIEVLSNYISGDFASVLVEYGVALRMGVEFTLRALQGSDVLPKRAAALFWTTIITASAEGRPRMQSIAKEATTHFGPRLCDVLVEQICGGAPKSALEYLSVPFTKLIQVEPDSRLWIERSLEKVVSDPSGDMRNAKMKFMRSIMGARGATARKIISEIWTACRQHAISNTSTGSLTNPQLIE</sequence>
<evidence type="ECO:0000256" key="4">
    <source>
        <dbReference type="ARBA" id="ARBA00022927"/>
    </source>
</evidence>
<dbReference type="Gene3D" id="1.25.10.10">
    <property type="entry name" value="Leucine-rich Repeat Variant"/>
    <property type="match status" value="1"/>
</dbReference>
<dbReference type="RefSeq" id="XP_033598610.1">
    <property type="nucleotide sequence ID" value="XM_033749564.1"/>
</dbReference>
<dbReference type="InterPro" id="IPR016024">
    <property type="entry name" value="ARM-type_fold"/>
</dbReference>
<dbReference type="EMBL" id="ML996576">
    <property type="protein sequence ID" value="KAF2756159.1"/>
    <property type="molecule type" value="Genomic_DNA"/>
</dbReference>
<keyword evidence="7" id="KW-1185">Reference proteome</keyword>
<dbReference type="Proteomes" id="UP000799437">
    <property type="component" value="Unassembled WGS sequence"/>
</dbReference>
<dbReference type="OrthoDB" id="2016913at2759"/>
<dbReference type="SUPFAM" id="SSF48371">
    <property type="entry name" value="ARM repeat"/>
    <property type="match status" value="1"/>
</dbReference>
<reference evidence="6" key="1">
    <citation type="journal article" date="2020" name="Stud. Mycol.">
        <title>101 Dothideomycetes genomes: a test case for predicting lifestyles and emergence of pathogens.</title>
        <authorList>
            <person name="Haridas S."/>
            <person name="Albert R."/>
            <person name="Binder M."/>
            <person name="Bloem J."/>
            <person name="Labutti K."/>
            <person name="Salamov A."/>
            <person name="Andreopoulos B."/>
            <person name="Baker S."/>
            <person name="Barry K."/>
            <person name="Bills G."/>
            <person name="Bluhm B."/>
            <person name="Cannon C."/>
            <person name="Castanera R."/>
            <person name="Culley D."/>
            <person name="Daum C."/>
            <person name="Ezra D."/>
            <person name="Gonzalez J."/>
            <person name="Henrissat B."/>
            <person name="Kuo A."/>
            <person name="Liang C."/>
            <person name="Lipzen A."/>
            <person name="Lutzoni F."/>
            <person name="Magnuson J."/>
            <person name="Mondo S."/>
            <person name="Nolan M."/>
            <person name="Ohm R."/>
            <person name="Pangilinan J."/>
            <person name="Park H.-J."/>
            <person name="Ramirez L."/>
            <person name="Alfaro M."/>
            <person name="Sun H."/>
            <person name="Tritt A."/>
            <person name="Yoshinaga Y."/>
            <person name="Zwiers L.-H."/>
            <person name="Turgeon B."/>
            <person name="Goodwin S."/>
            <person name="Spatafora J."/>
            <person name="Crous P."/>
            <person name="Grigoriev I."/>
        </authorList>
    </citation>
    <scope>NUCLEOTIDE SEQUENCE</scope>
    <source>
        <strain evidence="6">CBS 121739</strain>
    </source>
</reference>
<dbReference type="InterPro" id="IPR011989">
    <property type="entry name" value="ARM-like"/>
</dbReference>
<keyword evidence="5" id="KW-0539">Nucleus</keyword>
<organism evidence="6 7">
    <name type="scientific">Pseudovirgaria hyperparasitica</name>
    <dbReference type="NCBI Taxonomy" id="470096"/>
    <lineage>
        <taxon>Eukaryota</taxon>
        <taxon>Fungi</taxon>
        <taxon>Dikarya</taxon>
        <taxon>Ascomycota</taxon>
        <taxon>Pezizomycotina</taxon>
        <taxon>Dothideomycetes</taxon>
        <taxon>Dothideomycetes incertae sedis</taxon>
        <taxon>Acrospermales</taxon>
        <taxon>Acrospermaceae</taxon>
        <taxon>Pseudovirgaria</taxon>
    </lineage>
</organism>
<comment type="similarity">
    <text evidence="2">Belongs to the importin beta family.</text>
</comment>
<protein>
    <submittedName>
        <fullName evidence="6">ARM repeat-containing protein</fullName>
    </submittedName>
</protein>